<accession>A0A9P0HGZ8</accession>
<dbReference type="Proteomes" id="UP001152798">
    <property type="component" value="Chromosome 5"/>
</dbReference>
<dbReference type="InterPro" id="IPR052835">
    <property type="entry name" value="Nepro"/>
</dbReference>
<feature type="domain" description="Nucleolus and neural progenitor protein-like N-terminal" evidence="2">
    <location>
        <begin position="11"/>
        <end position="188"/>
    </location>
</feature>
<organism evidence="3 4">
    <name type="scientific">Nezara viridula</name>
    <name type="common">Southern green stink bug</name>
    <name type="synonym">Cimex viridulus</name>
    <dbReference type="NCBI Taxonomy" id="85310"/>
    <lineage>
        <taxon>Eukaryota</taxon>
        <taxon>Metazoa</taxon>
        <taxon>Ecdysozoa</taxon>
        <taxon>Arthropoda</taxon>
        <taxon>Hexapoda</taxon>
        <taxon>Insecta</taxon>
        <taxon>Pterygota</taxon>
        <taxon>Neoptera</taxon>
        <taxon>Paraneoptera</taxon>
        <taxon>Hemiptera</taxon>
        <taxon>Heteroptera</taxon>
        <taxon>Panheteroptera</taxon>
        <taxon>Pentatomomorpha</taxon>
        <taxon>Pentatomoidea</taxon>
        <taxon>Pentatomidae</taxon>
        <taxon>Pentatominae</taxon>
        <taxon>Nezara</taxon>
    </lineage>
</organism>
<name>A0A9P0HGZ8_NEZVI</name>
<dbReference type="OrthoDB" id="9899341at2759"/>
<dbReference type="AlphaFoldDB" id="A0A9P0HGZ8"/>
<gene>
    <name evidence="3" type="ORF">NEZAVI_LOCUS10807</name>
</gene>
<sequence length="355" mass="41744">MSFEDIFVPFWNKNILDPPALVSLKIRTKNPGQTSAKLAKLLDKMLLVLENQDLLCFDAALISRLLYRCRKNLRNDKGYKGFQKVNRILKSYIYLDIIQVLKDTRSASYNDKGPSKDMLEWCLLTLQRFAGLFHRLERTCTETAYYVHNHITTGNRWHLALLFLACLSRVWTLSRYLLLHVCEWYPQLKTYLPCLESKEQWLPSNHELPVDLRSWLGNPEFLCDKKRGEDSVEKSSESSETKKSEEVEGLLFNEDFGEVVSRDGSLPVTPSQKTEDMIRKPEDIEKFLKEEEISRKRRTKSLTSDLSDPEWKYLRNYLKKCLTEIKGTKNKNIFCESMNKARQKMNSWIVNDRFF</sequence>
<dbReference type="PANTHER" id="PTHR34761">
    <property type="entry name" value="NUCLEOLUS AND NEURAL PROGENITOR PROTEIN"/>
    <property type="match status" value="1"/>
</dbReference>
<dbReference type="Pfam" id="PF14780">
    <property type="entry name" value="NEPRO_N"/>
    <property type="match status" value="1"/>
</dbReference>
<proteinExistence type="predicted"/>
<reference evidence="3" key="1">
    <citation type="submission" date="2022-01" db="EMBL/GenBank/DDBJ databases">
        <authorList>
            <person name="King R."/>
        </authorList>
    </citation>
    <scope>NUCLEOTIDE SEQUENCE</scope>
</reference>
<dbReference type="EMBL" id="OV725081">
    <property type="protein sequence ID" value="CAH1401866.1"/>
    <property type="molecule type" value="Genomic_DNA"/>
</dbReference>
<protein>
    <recommendedName>
        <fullName evidence="2">Nucleolus and neural progenitor protein-like N-terminal domain-containing protein</fullName>
    </recommendedName>
</protein>
<dbReference type="InterPro" id="IPR027951">
    <property type="entry name" value="Nepro_N"/>
</dbReference>
<evidence type="ECO:0000313" key="3">
    <source>
        <dbReference type="EMBL" id="CAH1401866.1"/>
    </source>
</evidence>
<dbReference type="PANTHER" id="PTHR34761:SF1">
    <property type="entry name" value="NUCLEOLUS AND NEURAL PROGENITOR PROTEIN"/>
    <property type="match status" value="1"/>
</dbReference>
<keyword evidence="4" id="KW-1185">Reference proteome</keyword>
<evidence type="ECO:0000256" key="1">
    <source>
        <dbReference type="SAM" id="MobiDB-lite"/>
    </source>
</evidence>
<feature type="region of interest" description="Disordered" evidence="1">
    <location>
        <begin position="227"/>
        <end position="246"/>
    </location>
</feature>
<dbReference type="GO" id="GO:0005634">
    <property type="term" value="C:nucleus"/>
    <property type="evidence" value="ECO:0007669"/>
    <property type="project" value="TreeGrafter"/>
</dbReference>
<evidence type="ECO:0000313" key="4">
    <source>
        <dbReference type="Proteomes" id="UP001152798"/>
    </source>
</evidence>
<evidence type="ECO:0000259" key="2">
    <source>
        <dbReference type="Pfam" id="PF14780"/>
    </source>
</evidence>
<dbReference type="GO" id="GO:0045747">
    <property type="term" value="P:positive regulation of Notch signaling pathway"/>
    <property type="evidence" value="ECO:0007669"/>
    <property type="project" value="TreeGrafter"/>
</dbReference>